<evidence type="ECO:0000313" key="1">
    <source>
        <dbReference type="EMBL" id="GAA6132689.1"/>
    </source>
</evidence>
<protein>
    <recommendedName>
        <fullName evidence="3">YncE family protein</fullName>
    </recommendedName>
</protein>
<dbReference type="EMBL" id="BAABWD010000004">
    <property type="protein sequence ID" value="GAA6132689.1"/>
    <property type="molecule type" value="Genomic_DNA"/>
</dbReference>
<comment type="caution">
    <text evidence="1">The sequence shown here is derived from an EMBL/GenBank/DDBJ whole genome shotgun (WGS) entry which is preliminary data.</text>
</comment>
<accession>A0ABP9ZT98</accession>
<dbReference type="Gene3D" id="2.130.10.10">
    <property type="entry name" value="YVTN repeat-like/Quinoprotein amine dehydrogenase"/>
    <property type="match status" value="2"/>
</dbReference>
<name>A0ABP9ZT98_9GAMM</name>
<sequence>MAAPEPMPRALLAISKVEHTLSVIDPQTLAVVARLPVGPDPHEVVVSSDGARAYVSNTGYGAFHEIDVLDLAHFKVLPAIDTRPLLGPHGLAYVQDKLWFTAQGTQAVARFDPQRGEVDWMLGTGQNTTHVIYVSPDAKAVYTTNVDSGTVSLMREVMVQPTVPPTGVLPAGARPRLDWRQTLVTVGQGAEGFDVSPDGRELWTATPAGTLSVVDLASAEVLQEDLHLQGAHRVGITPDGKYVLIASVGTGELVVLDRRTRQEVKRLTVGRGASLRMDPVGERVFIACTPDNFIAVFDLNTLAVSAHLDIGGRPDGMAWATRRE</sequence>
<evidence type="ECO:0008006" key="3">
    <source>
        <dbReference type="Google" id="ProtNLM"/>
    </source>
</evidence>
<dbReference type="PANTHER" id="PTHR47197:SF3">
    <property type="entry name" value="DIHYDRO-HEME D1 DEHYDROGENASE"/>
    <property type="match status" value="1"/>
</dbReference>
<gene>
    <name evidence="1" type="ORF">NBRC116187_30490</name>
</gene>
<dbReference type="InterPro" id="IPR011045">
    <property type="entry name" value="N2O_reductase_N"/>
</dbReference>
<keyword evidence="2" id="KW-1185">Reference proteome</keyword>
<dbReference type="PANTHER" id="PTHR47197">
    <property type="entry name" value="PROTEIN NIRF"/>
    <property type="match status" value="1"/>
</dbReference>
<dbReference type="SUPFAM" id="SSF50974">
    <property type="entry name" value="Nitrous oxide reductase, N-terminal domain"/>
    <property type="match status" value="1"/>
</dbReference>
<dbReference type="Proteomes" id="UP001486808">
    <property type="component" value="Unassembled WGS sequence"/>
</dbReference>
<proteinExistence type="predicted"/>
<evidence type="ECO:0000313" key="2">
    <source>
        <dbReference type="Proteomes" id="UP001486808"/>
    </source>
</evidence>
<dbReference type="InterPro" id="IPR051200">
    <property type="entry name" value="Host-pathogen_enzymatic-act"/>
</dbReference>
<dbReference type="InterPro" id="IPR015943">
    <property type="entry name" value="WD40/YVTN_repeat-like_dom_sf"/>
</dbReference>
<reference evidence="1 2" key="1">
    <citation type="submission" date="2024-04" db="EMBL/GenBank/DDBJ databases">
        <title>Draft genome sequence of Halopseudomonas sabulinigri NBRC 116187.</title>
        <authorList>
            <person name="Miyakawa T."/>
            <person name="Kusuya Y."/>
            <person name="Miura T."/>
        </authorList>
    </citation>
    <scope>NUCLEOTIDE SEQUENCE [LARGE SCALE GENOMIC DNA]</scope>
    <source>
        <strain evidence="1 2">4NH20-0042</strain>
    </source>
</reference>
<organism evidence="1 2">
    <name type="scientific">Halopseudomonas sabulinigri</name>
    <dbReference type="NCBI Taxonomy" id="472181"/>
    <lineage>
        <taxon>Bacteria</taxon>
        <taxon>Pseudomonadati</taxon>
        <taxon>Pseudomonadota</taxon>
        <taxon>Gammaproteobacteria</taxon>
        <taxon>Pseudomonadales</taxon>
        <taxon>Pseudomonadaceae</taxon>
        <taxon>Halopseudomonas</taxon>
    </lineage>
</organism>